<comment type="cofactor">
    <cofactor evidence="1 7">
        <name>Ca(2+)</name>
        <dbReference type="ChEBI" id="CHEBI:29108"/>
    </cofactor>
</comment>
<evidence type="ECO:0000256" key="9">
    <source>
        <dbReference type="RuleBase" id="RU361193"/>
    </source>
</evidence>
<keyword evidence="7" id="KW-0479">Metal-binding</keyword>
<gene>
    <name evidence="11" type="ORF">EJ03DRAFT_329238</name>
</gene>
<feature type="region of interest" description="Disordered" evidence="10">
    <location>
        <begin position="756"/>
        <end position="809"/>
    </location>
</feature>
<evidence type="ECO:0000256" key="7">
    <source>
        <dbReference type="PIRSR" id="PIRSR601382-2"/>
    </source>
</evidence>
<dbReference type="AlphaFoldDB" id="A0A6G1L438"/>
<feature type="active site" evidence="6">
    <location>
        <position position="556"/>
    </location>
</feature>
<dbReference type="PRINTS" id="PR00747">
    <property type="entry name" value="GLYHDRLASE47"/>
</dbReference>
<feature type="region of interest" description="Disordered" evidence="10">
    <location>
        <begin position="74"/>
        <end position="166"/>
    </location>
</feature>
<comment type="pathway">
    <text evidence="2">Protein modification; protein glycosylation.</text>
</comment>
<dbReference type="Proteomes" id="UP000799436">
    <property type="component" value="Unassembled WGS sequence"/>
</dbReference>
<dbReference type="Pfam" id="PF01532">
    <property type="entry name" value="Glyco_hydro_47"/>
    <property type="match status" value="1"/>
</dbReference>
<dbReference type="GO" id="GO:0005509">
    <property type="term" value="F:calcium ion binding"/>
    <property type="evidence" value="ECO:0007669"/>
    <property type="project" value="InterPro"/>
</dbReference>
<dbReference type="SUPFAM" id="SSF48225">
    <property type="entry name" value="Seven-hairpin glycosidases"/>
    <property type="match status" value="1"/>
</dbReference>
<dbReference type="Gene3D" id="1.50.10.10">
    <property type="match status" value="3"/>
</dbReference>
<evidence type="ECO:0000256" key="10">
    <source>
        <dbReference type="SAM" id="MobiDB-lite"/>
    </source>
</evidence>
<evidence type="ECO:0000256" key="5">
    <source>
        <dbReference type="ARBA" id="ARBA00023157"/>
    </source>
</evidence>
<name>A0A6G1L438_9PEZI</name>
<dbReference type="GO" id="GO:0005975">
    <property type="term" value="P:carbohydrate metabolic process"/>
    <property type="evidence" value="ECO:0007669"/>
    <property type="project" value="InterPro"/>
</dbReference>
<dbReference type="GO" id="GO:0005783">
    <property type="term" value="C:endoplasmic reticulum"/>
    <property type="evidence" value="ECO:0007669"/>
    <property type="project" value="TreeGrafter"/>
</dbReference>
<dbReference type="PANTHER" id="PTHR11742">
    <property type="entry name" value="MANNOSYL-OLIGOSACCHARIDE ALPHA-1,2-MANNOSIDASE-RELATED"/>
    <property type="match status" value="1"/>
</dbReference>
<sequence length="944" mass="104889">MMPGRRRVRYIALLLVFALTTLVYYRRAQVDRYGSTVAEKMVGGGAVLRKPEEQQKPTVAPITGAAAFVPPSQAVLQPTRPPTSIAPTLESEVESPSTSSAAARTAIVPTTTARPVLPLSGGDDDNDDDDDTEGQVLPIEVEGGPKVAPTPTSTTHTEPHWTPEPEKYPVPSTIALPISSPQPIPKIQYHGNDAGKADNERLAMIKAATSHAWNAYKEAAFGADEVRPISGGQNNPFNGWGATLVDSLDTLWIMGMEDEFNEAVEAVRKIDFTTSPRPDIPLFETVIRFLGGLMAAYDVSGRQRKYKVLLDQALQLGEILYGAFDTPNRMPDTYYRWMPPFSYRPHRSSNRMVLAELGSLSLEFTRLAQLTAEPKYYDAIARITDALVEWQNSTRLPGMWPTVLDATRCEKPAQEAAAAPVRQHAREKVLGPADTLPQWTKPKKAQSASLTAKSKTGLSDGENIENDEPVEGSSLGHKSRDKLVSEKLSSANARTKRQLDLPSSNKKQLLTPVDSTLHKQEPREDSGTEEDVCRSPDLASTSDTVPEVFSLGGQSDSTYEYLPKEYLLLGGRIEQYRTMYETFADTAIEHLMARPMTPENLDLLISGKLEVRINHTSGEYHDIFIPQSEHLTCFAGGMFAMGGKIFDRPDDIEIGRKLTDGCVWGYNSTTTGIMPESFIAMICQDRTDKKCQWDERAYWRSLDPYADTRTVDTTAATAGSFAAAAAFKRNEAFERTHEKRDAAPERLDGEKAMLLQEEDAKKEEDGQVASNSRTEPATTTQQGHATVPSRTASDQDHEHSAAGSGNHDDVYAAKAPTAHEEFVKNKIANERLPPGFTKVDAAKYILRPEAIESVFYMYRITGEEHWREAGWQMFLAIDNHTRTLYGNAAIDDVTKEAPIMRDSMESFWLAETLKYFYLLYDDMDTWSLDEWVLNTEAHLFRRPG</sequence>
<evidence type="ECO:0000256" key="8">
    <source>
        <dbReference type="PIRSR" id="PIRSR601382-3"/>
    </source>
</evidence>
<dbReference type="InterPro" id="IPR001382">
    <property type="entry name" value="Glyco_hydro_47"/>
</dbReference>
<dbReference type="EC" id="3.2.1.-" evidence="9"/>
<evidence type="ECO:0000256" key="2">
    <source>
        <dbReference type="ARBA" id="ARBA00004922"/>
    </source>
</evidence>
<dbReference type="UniPathway" id="UPA00378"/>
<evidence type="ECO:0000313" key="11">
    <source>
        <dbReference type="EMBL" id="KAF2767329.1"/>
    </source>
</evidence>
<keyword evidence="5 8" id="KW-1015">Disulfide bond</keyword>
<evidence type="ECO:0000256" key="3">
    <source>
        <dbReference type="ARBA" id="ARBA00007658"/>
    </source>
</evidence>
<feature type="compositionally biased region" description="Low complexity" evidence="10">
    <location>
        <begin position="95"/>
        <end position="106"/>
    </location>
</feature>
<feature type="disulfide bond" evidence="8">
    <location>
        <begin position="633"/>
        <end position="662"/>
    </location>
</feature>
<protein>
    <recommendedName>
        <fullName evidence="9">alpha-1,2-Mannosidase</fullName>
        <ecNumber evidence="9">3.2.1.-</ecNumber>
    </recommendedName>
</protein>
<dbReference type="InterPro" id="IPR050749">
    <property type="entry name" value="Glycosyl_Hydrolase_47"/>
</dbReference>
<dbReference type="OrthoDB" id="8118055at2759"/>
<dbReference type="GO" id="GO:0004571">
    <property type="term" value="F:mannosyl-oligosaccharide 1,2-alpha-mannosidase activity"/>
    <property type="evidence" value="ECO:0007669"/>
    <property type="project" value="InterPro"/>
</dbReference>
<feature type="compositionally biased region" description="Basic and acidic residues" evidence="10">
    <location>
        <begin position="157"/>
        <end position="166"/>
    </location>
</feature>
<keyword evidence="12" id="KW-1185">Reference proteome</keyword>
<feature type="compositionally biased region" description="Basic and acidic residues" evidence="10">
    <location>
        <begin position="793"/>
        <end position="809"/>
    </location>
</feature>
<dbReference type="PANTHER" id="PTHR11742:SF103">
    <property type="entry name" value="ENDOPLASMIC RETICULUM MANNOSIDASE MNL2-RELATED"/>
    <property type="match status" value="1"/>
</dbReference>
<comment type="similarity">
    <text evidence="3 9">Belongs to the glycosyl hydrolase 47 family.</text>
</comment>
<keyword evidence="7" id="KW-0106">Calcium</keyword>
<proteinExistence type="inferred from homology"/>
<dbReference type="GO" id="GO:0016020">
    <property type="term" value="C:membrane"/>
    <property type="evidence" value="ECO:0007669"/>
    <property type="project" value="InterPro"/>
</dbReference>
<feature type="active site" description="Proton donor" evidence="6">
    <location>
        <position position="284"/>
    </location>
</feature>
<feature type="binding site" evidence="7">
    <location>
        <position position="935"/>
    </location>
    <ligand>
        <name>Ca(2+)</name>
        <dbReference type="ChEBI" id="CHEBI:29108"/>
    </ligand>
</feature>
<feature type="compositionally biased region" description="Polar residues" evidence="10">
    <location>
        <begin position="768"/>
        <end position="792"/>
    </location>
</feature>
<reference evidence="11" key="1">
    <citation type="journal article" date="2020" name="Stud. Mycol.">
        <title>101 Dothideomycetes genomes: a test case for predicting lifestyles and emergence of pathogens.</title>
        <authorList>
            <person name="Haridas S."/>
            <person name="Albert R."/>
            <person name="Binder M."/>
            <person name="Bloem J."/>
            <person name="Labutti K."/>
            <person name="Salamov A."/>
            <person name="Andreopoulos B."/>
            <person name="Baker S."/>
            <person name="Barry K."/>
            <person name="Bills G."/>
            <person name="Bluhm B."/>
            <person name="Cannon C."/>
            <person name="Castanera R."/>
            <person name="Culley D."/>
            <person name="Daum C."/>
            <person name="Ezra D."/>
            <person name="Gonzalez J."/>
            <person name="Henrissat B."/>
            <person name="Kuo A."/>
            <person name="Liang C."/>
            <person name="Lipzen A."/>
            <person name="Lutzoni F."/>
            <person name="Magnuson J."/>
            <person name="Mondo S."/>
            <person name="Nolan M."/>
            <person name="Ohm R."/>
            <person name="Pangilinan J."/>
            <person name="Park H.-J."/>
            <person name="Ramirez L."/>
            <person name="Alfaro M."/>
            <person name="Sun H."/>
            <person name="Tritt A."/>
            <person name="Yoshinaga Y."/>
            <person name="Zwiers L.-H."/>
            <person name="Turgeon B."/>
            <person name="Goodwin S."/>
            <person name="Spatafora J."/>
            <person name="Crous P."/>
            <person name="Grigoriev I."/>
        </authorList>
    </citation>
    <scope>NUCLEOTIDE SEQUENCE</scope>
    <source>
        <strain evidence="11">CBS 116005</strain>
    </source>
</reference>
<feature type="active site" description="Proton donor" evidence="6">
    <location>
        <position position="676"/>
    </location>
</feature>
<feature type="compositionally biased region" description="Polar residues" evidence="10">
    <location>
        <begin position="446"/>
        <end position="457"/>
    </location>
</feature>
<accession>A0A6G1L438</accession>
<feature type="region of interest" description="Disordered" evidence="10">
    <location>
        <begin position="414"/>
        <end position="551"/>
    </location>
</feature>
<dbReference type="GO" id="GO:0036503">
    <property type="term" value="P:ERAD pathway"/>
    <property type="evidence" value="ECO:0007669"/>
    <property type="project" value="UniProtKB-ARBA"/>
</dbReference>
<evidence type="ECO:0000313" key="12">
    <source>
        <dbReference type="Proteomes" id="UP000799436"/>
    </source>
</evidence>
<feature type="compositionally biased region" description="Acidic residues" evidence="10">
    <location>
        <begin position="122"/>
        <end position="133"/>
    </location>
</feature>
<feature type="active site" evidence="6">
    <location>
        <position position="849"/>
    </location>
</feature>
<feature type="compositionally biased region" description="Basic and acidic residues" evidence="10">
    <location>
        <begin position="516"/>
        <end position="534"/>
    </location>
</feature>
<evidence type="ECO:0000256" key="6">
    <source>
        <dbReference type="PIRSR" id="PIRSR601382-1"/>
    </source>
</evidence>
<dbReference type="EMBL" id="ML995857">
    <property type="protein sequence ID" value="KAF2767329.1"/>
    <property type="molecule type" value="Genomic_DNA"/>
</dbReference>
<keyword evidence="4 9" id="KW-0378">Hydrolase</keyword>
<dbReference type="InterPro" id="IPR012341">
    <property type="entry name" value="6hp_glycosidase-like_sf"/>
</dbReference>
<evidence type="ECO:0000256" key="1">
    <source>
        <dbReference type="ARBA" id="ARBA00001913"/>
    </source>
</evidence>
<evidence type="ECO:0000256" key="4">
    <source>
        <dbReference type="ARBA" id="ARBA00022801"/>
    </source>
</evidence>
<dbReference type="InterPro" id="IPR036026">
    <property type="entry name" value="Seven-hairpin_glycosidases"/>
</dbReference>
<organism evidence="11 12">
    <name type="scientific">Teratosphaeria nubilosa</name>
    <dbReference type="NCBI Taxonomy" id="161662"/>
    <lineage>
        <taxon>Eukaryota</taxon>
        <taxon>Fungi</taxon>
        <taxon>Dikarya</taxon>
        <taxon>Ascomycota</taxon>
        <taxon>Pezizomycotina</taxon>
        <taxon>Dothideomycetes</taxon>
        <taxon>Dothideomycetidae</taxon>
        <taxon>Mycosphaerellales</taxon>
        <taxon>Teratosphaeriaceae</taxon>
        <taxon>Teratosphaeria</taxon>
    </lineage>
</organism>
<keyword evidence="9 11" id="KW-0326">Glycosidase</keyword>